<feature type="chain" id="PRO_5026181210" evidence="2">
    <location>
        <begin position="24"/>
        <end position="249"/>
    </location>
</feature>
<dbReference type="RefSeq" id="WP_173237882.1">
    <property type="nucleotide sequence ID" value="NZ_AP022839.1"/>
</dbReference>
<dbReference type="EMBL" id="AP022839">
    <property type="protein sequence ID" value="BCA96622.1"/>
    <property type="molecule type" value="Genomic_DNA"/>
</dbReference>
<feature type="transmembrane region" description="Helical" evidence="1">
    <location>
        <begin position="167"/>
        <end position="188"/>
    </location>
</feature>
<keyword evidence="4" id="KW-1185">Reference proteome</keyword>
<protein>
    <submittedName>
        <fullName evidence="3">Uncharacterized protein</fullName>
    </submittedName>
</protein>
<organism evidence="3 4">
    <name type="scientific">Legionella antarctica</name>
    <dbReference type="NCBI Taxonomy" id="2708020"/>
    <lineage>
        <taxon>Bacteria</taxon>
        <taxon>Pseudomonadati</taxon>
        <taxon>Pseudomonadota</taxon>
        <taxon>Gammaproteobacteria</taxon>
        <taxon>Legionellales</taxon>
        <taxon>Legionellaceae</taxon>
        <taxon>Legionella</taxon>
    </lineage>
</organism>
<dbReference type="AlphaFoldDB" id="A0A6F8T993"/>
<reference evidence="3" key="1">
    <citation type="journal article" date="2020" name="Microbiol. Resour. Announc.">
        <title>Complete Genome Sequence of Novel Psychrotolerant Legionella Strain TUM19329, Isolated from Antarctic Lake Sediment.</title>
        <authorList>
            <person name="Shimada S."/>
            <person name="Nakai R."/>
            <person name="Aoki K."/>
            <person name="Shimoeda N."/>
            <person name="Ohno G."/>
            <person name="Miyazaki Y."/>
            <person name="Kudoh S."/>
            <person name="Imura S."/>
            <person name="Watanabe K."/>
            <person name="Ishii Y."/>
            <person name="Tateda K."/>
        </authorList>
    </citation>
    <scope>NUCLEOTIDE SEQUENCE [LARGE SCALE GENOMIC DNA]</scope>
    <source>
        <strain evidence="3">TUM19329</strain>
    </source>
</reference>
<evidence type="ECO:0000313" key="3">
    <source>
        <dbReference type="EMBL" id="BCA96622.1"/>
    </source>
</evidence>
<keyword evidence="1" id="KW-0812">Transmembrane</keyword>
<keyword evidence="1" id="KW-1133">Transmembrane helix</keyword>
<keyword evidence="1" id="KW-0472">Membrane</keyword>
<evidence type="ECO:0000256" key="2">
    <source>
        <dbReference type="SAM" id="SignalP"/>
    </source>
</evidence>
<keyword evidence="2" id="KW-0732">Signal</keyword>
<dbReference type="KEGG" id="lant:TUM19329_29830"/>
<feature type="signal peptide" evidence="2">
    <location>
        <begin position="1"/>
        <end position="23"/>
    </location>
</feature>
<accession>A0A6F8T993</accession>
<evidence type="ECO:0000256" key="1">
    <source>
        <dbReference type="SAM" id="Phobius"/>
    </source>
</evidence>
<proteinExistence type="predicted"/>
<dbReference type="Proteomes" id="UP000502894">
    <property type="component" value="Chromosome"/>
</dbReference>
<evidence type="ECO:0000313" key="4">
    <source>
        <dbReference type="Proteomes" id="UP000502894"/>
    </source>
</evidence>
<name>A0A6F8T993_9GAMM</name>
<feature type="transmembrane region" description="Helical" evidence="1">
    <location>
        <begin position="197"/>
        <end position="217"/>
    </location>
</feature>
<sequence>MMPVRLSLLQVFAVIVCSYSAMTNALNVDLIETSPKAPAVLHQYEALYVLIHYKSDQPLRFQAMGKNLNQKINKGVRLNPSQAYPSGEGNAIAWVAYEKSTYIDTVIVTVYDANWKELQTKSMLLSAIWQEGTTGQTHSHAAWVKRLNQQQQASVGKQEPLSMWDMIFVQLLFLSIPLYWILQIILIFKWSDGWRKIVYLPLLVSIPLLFYTLYALYAGSNLWPLMMLFITPFTLLFLLILIGIKNSRR</sequence>
<gene>
    <name evidence="3" type="ORF">TUM19329_29830</name>
</gene>
<feature type="transmembrane region" description="Helical" evidence="1">
    <location>
        <begin position="223"/>
        <end position="244"/>
    </location>
</feature>